<dbReference type="InterPro" id="IPR015943">
    <property type="entry name" value="WD40/YVTN_repeat-like_dom_sf"/>
</dbReference>
<dbReference type="SUPFAM" id="SSF50978">
    <property type="entry name" value="WD40 repeat-like"/>
    <property type="match status" value="1"/>
</dbReference>
<keyword evidence="1" id="KW-0853">WD repeat</keyword>
<dbReference type="Gene3D" id="2.130.10.10">
    <property type="entry name" value="YVTN repeat-like/Quinoprotein amine dehydrogenase"/>
    <property type="match status" value="1"/>
</dbReference>
<organism evidence="2 3">
    <name type="scientific">Cymbomonas tetramitiformis</name>
    <dbReference type="NCBI Taxonomy" id="36881"/>
    <lineage>
        <taxon>Eukaryota</taxon>
        <taxon>Viridiplantae</taxon>
        <taxon>Chlorophyta</taxon>
        <taxon>Pyramimonadophyceae</taxon>
        <taxon>Pyramimonadales</taxon>
        <taxon>Pyramimonadaceae</taxon>
        <taxon>Cymbomonas</taxon>
    </lineage>
</organism>
<evidence type="ECO:0000256" key="1">
    <source>
        <dbReference type="PROSITE-ProRule" id="PRU00221"/>
    </source>
</evidence>
<reference evidence="2 3" key="1">
    <citation type="journal article" date="2015" name="Genome Biol. Evol.">
        <title>Comparative Genomics of a Bacterivorous Green Alga Reveals Evolutionary Causalities and Consequences of Phago-Mixotrophic Mode of Nutrition.</title>
        <authorList>
            <person name="Burns J.A."/>
            <person name="Paasch A."/>
            <person name="Narechania A."/>
            <person name="Kim E."/>
        </authorList>
    </citation>
    <scope>NUCLEOTIDE SEQUENCE [LARGE SCALE GENOMIC DNA]</scope>
    <source>
        <strain evidence="2 3">PLY_AMNH</strain>
    </source>
</reference>
<dbReference type="EMBL" id="LGRX02022165">
    <property type="protein sequence ID" value="KAK3255883.1"/>
    <property type="molecule type" value="Genomic_DNA"/>
</dbReference>
<dbReference type="InterPro" id="IPR001680">
    <property type="entry name" value="WD40_rpt"/>
</dbReference>
<dbReference type="PROSITE" id="PS50294">
    <property type="entry name" value="WD_REPEATS_REGION"/>
    <property type="match status" value="1"/>
</dbReference>
<keyword evidence="3" id="KW-1185">Reference proteome</keyword>
<feature type="repeat" description="WD" evidence="1">
    <location>
        <begin position="77"/>
        <end position="118"/>
    </location>
</feature>
<dbReference type="InterPro" id="IPR036322">
    <property type="entry name" value="WD40_repeat_dom_sf"/>
</dbReference>
<dbReference type="Proteomes" id="UP001190700">
    <property type="component" value="Unassembled WGS sequence"/>
</dbReference>
<gene>
    <name evidence="2" type="ORF">CYMTET_34958</name>
</gene>
<evidence type="ECO:0000313" key="2">
    <source>
        <dbReference type="EMBL" id="KAK3255883.1"/>
    </source>
</evidence>
<dbReference type="SMART" id="SM00320">
    <property type="entry name" value="WD40"/>
    <property type="match status" value="1"/>
</dbReference>
<dbReference type="PROSITE" id="PS50082">
    <property type="entry name" value="WD_REPEATS_2"/>
    <property type="match status" value="1"/>
</dbReference>
<protein>
    <submittedName>
        <fullName evidence="2">Uncharacterized protein</fullName>
    </submittedName>
</protein>
<dbReference type="AlphaFoldDB" id="A0AAE0FA45"/>
<evidence type="ECO:0000313" key="3">
    <source>
        <dbReference type="Proteomes" id="UP001190700"/>
    </source>
</evidence>
<sequence length="147" mass="16375">MDSSIWRIPEAQLTLLHALYRVGASKSCVVSFWKTIQDELPFKLLTIAAAAQRHNLENFGATLQVRQPITGKLLFNLAKHKGAVTICKLDPACRYFATCSADTTIKIWDVSLGAENYSVNDMAQLSLTTLPHVGRELPYEGYVHRSP</sequence>
<proteinExistence type="predicted"/>
<comment type="caution">
    <text evidence="2">The sequence shown here is derived from an EMBL/GenBank/DDBJ whole genome shotgun (WGS) entry which is preliminary data.</text>
</comment>
<dbReference type="Pfam" id="PF00400">
    <property type="entry name" value="WD40"/>
    <property type="match status" value="1"/>
</dbReference>
<name>A0AAE0FA45_9CHLO</name>
<accession>A0AAE0FA45</accession>